<reference evidence="2" key="2">
    <citation type="submission" date="2013-04" db="UniProtKB">
        <authorList>
            <consortium name="EnsemblPlants"/>
        </authorList>
    </citation>
    <scope>IDENTIFICATION</scope>
</reference>
<accession>J3NBN5</accession>
<reference evidence="2" key="1">
    <citation type="journal article" date="2013" name="Nat. Commun.">
        <title>Whole-genome sequencing of Oryza brachyantha reveals mechanisms underlying Oryza genome evolution.</title>
        <authorList>
            <person name="Chen J."/>
            <person name="Huang Q."/>
            <person name="Gao D."/>
            <person name="Wang J."/>
            <person name="Lang Y."/>
            <person name="Liu T."/>
            <person name="Li B."/>
            <person name="Bai Z."/>
            <person name="Luis Goicoechea J."/>
            <person name="Liang C."/>
            <person name="Chen C."/>
            <person name="Zhang W."/>
            <person name="Sun S."/>
            <person name="Liao Y."/>
            <person name="Zhang X."/>
            <person name="Yang L."/>
            <person name="Song C."/>
            <person name="Wang M."/>
            <person name="Shi J."/>
            <person name="Liu G."/>
            <person name="Liu J."/>
            <person name="Zhou H."/>
            <person name="Zhou W."/>
            <person name="Yu Q."/>
            <person name="An N."/>
            <person name="Chen Y."/>
            <person name="Cai Q."/>
            <person name="Wang B."/>
            <person name="Liu B."/>
            <person name="Min J."/>
            <person name="Huang Y."/>
            <person name="Wu H."/>
            <person name="Li Z."/>
            <person name="Zhang Y."/>
            <person name="Yin Y."/>
            <person name="Song W."/>
            <person name="Jiang J."/>
            <person name="Jackson S.A."/>
            <person name="Wing R.A."/>
            <person name="Wang J."/>
            <person name="Chen M."/>
        </authorList>
    </citation>
    <scope>NUCLEOTIDE SEQUENCE [LARGE SCALE GENOMIC DNA]</scope>
    <source>
        <strain evidence="2">cv. IRGC 101232</strain>
    </source>
</reference>
<dbReference type="HOGENOM" id="CLU_2162299_0_0_1"/>
<feature type="compositionally biased region" description="Basic and acidic residues" evidence="1">
    <location>
        <begin position="35"/>
        <end position="48"/>
    </location>
</feature>
<organism evidence="2">
    <name type="scientific">Oryza brachyantha</name>
    <name type="common">malo sina</name>
    <dbReference type="NCBI Taxonomy" id="4533"/>
    <lineage>
        <taxon>Eukaryota</taxon>
        <taxon>Viridiplantae</taxon>
        <taxon>Streptophyta</taxon>
        <taxon>Embryophyta</taxon>
        <taxon>Tracheophyta</taxon>
        <taxon>Spermatophyta</taxon>
        <taxon>Magnoliopsida</taxon>
        <taxon>Liliopsida</taxon>
        <taxon>Poales</taxon>
        <taxon>Poaceae</taxon>
        <taxon>BOP clade</taxon>
        <taxon>Oryzoideae</taxon>
        <taxon>Oryzeae</taxon>
        <taxon>Oryzinae</taxon>
        <taxon>Oryza</taxon>
    </lineage>
</organism>
<feature type="compositionally biased region" description="Basic residues" evidence="1">
    <location>
        <begin position="66"/>
        <end position="76"/>
    </location>
</feature>
<evidence type="ECO:0000313" key="3">
    <source>
        <dbReference type="Proteomes" id="UP000006038"/>
    </source>
</evidence>
<dbReference type="Gramene" id="OB12G13930.1">
    <property type="protein sequence ID" value="OB12G13930.1"/>
    <property type="gene ID" value="OB12G13930"/>
</dbReference>
<name>J3NBN5_ORYBR</name>
<dbReference type="AlphaFoldDB" id="J3NBN5"/>
<evidence type="ECO:0000256" key="1">
    <source>
        <dbReference type="SAM" id="MobiDB-lite"/>
    </source>
</evidence>
<dbReference type="EnsemblPlants" id="OB12G13930.1">
    <property type="protein sequence ID" value="OB12G13930.1"/>
    <property type="gene ID" value="OB12G13930"/>
</dbReference>
<keyword evidence="3" id="KW-1185">Reference proteome</keyword>
<dbReference type="Proteomes" id="UP000006038">
    <property type="component" value="Chromosome 12"/>
</dbReference>
<sequence>MGRAPPHPARTPRRGGKAQGQAQFLRAPQGNPCPREVHAEARRGDRRGAHPALRGQGSRRAGGRGGARRRVRRHERRAGATGEAGGGARCSTASCAAAWRASTPPCTMPID</sequence>
<feature type="region of interest" description="Disordered" evidence="1">
    <location>
        <begin position="1"/>
        <end position="90"/>
    </location>
</feature>
<proteinExistence type="predicted"/>
<evidence type="ECO:0000313" key="2">
    <source>
        <dbReference type="EnsemblPlants" id="OB12G13930.1"/>
    </source>
</evidence>
<protein>
    <submittedName>
        <fullName evidence="2">Uncharacterized protein</fullName>
    </submittedName>
</protein>